<dbReference type="GO" id="GO:0032259">
    <property type="term" value="P:methylation"/>
    <property type="evidence" value="ECO:0007669"/>
    <property type="project" value="UniProtKB-KW"/>
</dbReference>
<dbReference type="VEuPathDB" id="GiardiaDB:DHA2_28666"/>
<reference evidence="11 12" key="2">
    <citation type="journal article" date="2013" name="Genome Biol. Evol.">
        <title>Genome sequencing of Giardia lamblia genotypes A2 and B isolates (DH and GS) and comparative analysis with the genomes of genotypes A1 and E (WB and Pig).</title>
        <authorList>
            <person name="Adam R.D."/>
            <person name="Dahlstrom E.W."/>
            <person name="Martens C.A."/>
            <person name="Bruno D.P."/>
            <person name="Barbian K.D."/>
            <person name="Ricklefs S.M."/>
            <person name="Hernandez M.M."/>
            <person name="Narla N.P."/>
            <person name="Patel R.B."/>
            <person name="Porcella S.F."/>
            <person name="Nash T.E."/>
        </authorList>
    </citation>
    <scope>NUCLEOTIDE SEQUENCE [LARGE SCALE GENOMIC DNA]</scope>
    <source>
        <strain evidence="11 12">DH</strain>
    </source>
</reference>
<protein>
    <recommendedName>
        <fullName evidence="4">diphthine methyl ester synthase</fullName>
        <ecNumber evidence="4">2.1.1.314</ecNumber>
    </recommendedName>
</protein>
<evidence type="ECO:0000313" key="11">
    <source>
        <dbReference type="EMBL" id="ESU36148.1"/>
    </source>
</evidence>
<organism evidence="11 12">
    <name type="scientific">Giardia intestinalis</name>
    <name type="common">Giardia lamblia</name>
    <dbReference type="NCBI Taxonomy" id="5741"/>
    <lineage>
        <taxon>Eukaryota</taxon>
        <taxon>Metamonada</taxon>
        <taxon>Diplomonadida</taxon>
        <taxon>Hexamitidae</taxon>
        <taxon>Giardiinae</taxon>
        <taxon>Giardia</taxon>
    </lineage>
</organism>
<dbReference type="Gene3D" id="3.40.1010.10">
    <property type="entry name" value="Cobalt-precorrin-4 Transmethylase, Domain 1"/>
    <property type="match status" value="1"/>
</dbReference>
<dbReference type="PANTHER" id="PTHR10882:SF0">
    <property type="entry name" value="DIPHTHINE METHYL ESTER SYNTHASE"/>
    <property type="match status" value="1"/>
</dbReference>
<feature type="binding site" evidence="9">
    <location>
        <begin position="119"/>
        <end position="120"/>
    </location>
    <ligand>
        <name>S-adenosyl-L-methionine</name>
        <dbReference type="ChEBI" id="CHEBI:59789"/>
    </ligand>
</feature>
<dbReference type="AlphaFoldDB" id="V6TBA1"/>
<feature type="binding site" evidence="9">
    <location>
        <position position="91"/>
    </location>
    <ligand>
        <name>S-adenosyl-L-methionine</name>
        <dbReference type="ChEBI" id="CHEBI:59789"/>
    </ligand>
</feature>
<dbReference type="PANTHER" id="PTHR10882">
    <property type="entry name" value="DIPHTHINE SYNTHASE"/>
    <property type="match status" value="1"/>
</dbReference>
<accession>V6TBA1</accession>
<keyword evidence="7 9" id="KW-0949">S-adenosyl-L-methionine</keyword>
<keyword evidence="6" id="KW-0808">Transferase</keyword>
<evidence type="ECO:0000256" key="2">
    <source>
        <dbReference type="ARBA" id="ARBA00005156"/>
    </source>
</evidence>
<feature type="non-terminal residue" evidence="11">
    <location>
        <position position="1"/>
    </location>
</feature>
<name>V6TBA1_GIAIN</name>
<evidence type="ECO:0000256" key="7">
    <source>
        <dbReference type="ARBA" id="ARBA00022691"/>
    </source>
</evidence>
<dbReference type="GO" id="GO:0141133">
    <property type="term" value="F:diphthine methyl ester synthase activity"/>
    <property type="evidence" value="ECO:0007669"/>
    <property type="project" value="UniProtKB-EC"/>
</dbReference>
<dbReference type="Gene3D" id="3.30.950.10">
    <property type="entry name" value="Methyltransferase, Cobalt-precorrin-4 Transmethylase, Domain 2"/>
    <property type="match status" value="1"/>
</dbReference>
<dbReference type="InterPro" id="IPR035996">
    <property type="entry name" value="4pyrrol_Methylase_sf"/>
</dbReference>
<dbReference type="VEuPathDB" id="GiardiaDB:QR46_2110"/>
<evidence type="ECO:0000256" key="9">
    <source>
        <dbReference type="PIRSR" id="PIRSR036432-1"/>
    </source>
</evidence>
<comment type="similarity">
    <text evidence="3">Belongs to the diphthine synthase family.</text>
</comment>
<evidence type="ECO:0000313" key="12">
    <source>
        <dbReference type="Proteomes" id="UP000018320"/>
    </source>
</evidence>
<dbReference type="InterPro" id="IPR004551">
    <property type="entry name" value="Dphthn_synthase"/>
</dbReference>
<dbReference type="SUPFAM" id="SSF53790">
    <property type="entry name" value="Tetrapyrrole methylase"/>
    <property type="match status" value="1"/>
</dbReference>
<comment type="pathway">
    <text evidence="2">Protein modification; peptidyl-diphthamide biosynthesis.</text>
</comment>
<dbReference type="InterPro" id="IPR014776">
    <property type="entry name" value="4pyrrole_Mease_sub2"/>
</dbReference>
<evidence type="ECO:0000256" key="6">
    <source>
        <dbReference type="ARBA" id="ARBA00022679"/>
    </source>
</evidence>
<dbReference type="GO" id="GO:0017183">
    <property type="term" value="P:protein histidyl modification to diphthamide"/>
    <property type="evidence" value="ECO:0007669"/>
    <property type="project" value="UniProtKB-UniPathway"/>
</dbReference>
<dbReference type="Proteomes" id="UP000018320">
    <property type="component" value="Unassembled WGS sequence"/>
</dbReference>
<keyword evidence="5" id="KW-0489">Methyltransferase</keyword>
<feature type="binding site" evidence="9">
    <location>
        <position position="170"/>
    </location>
    <ligand>
        <name>S-adenosyl-L-methionine</name>
        <dbReference type="ChEBI" id="CHEBI:59789"/>
    </ligand>
</feature>
<feature type="domain" description="Tetrapyrrole methylase" evidence="10">
    <location>
        <begin position="5"/>
        <end position="244"/>
    </location>
</feature>
<sequence length="294" mass="33585">VQNKMLYMIGLGFMPEDISVRALRAVRSCTRVYLDTYTSVIISYEDMRHLMENVLQRTDLVQCDRKAVEQEEDKIIADALQYNVAFLVAGDVFCATTHTNLYLKAVQQKVSVVVMHNASIMTAVSCTGLEMYRFGRTVSIPIFTSTWRPSSFMDYYLENARLNLHTLVLLQMSTRELDMDLYCNKGLERYSDPYYLLPNQAACQILSLVDEHPDAYKQVSDKTLVVVCCRVGTDTQFIELTTLGRCASQADEYYGKPMYALVVPSPTVAEQESRMLELFTEDANVRNMLKEVTR</sequence>
<dbReference type="PIRSF" id="PIRSF036432">
    <property type="entry name" value="Diphthine_synth"/>
    <property type="match status" value="1"/>
</dbReference>
<evidence type="ECO:0000256" key="5">
    <source>
        <dbReference type="ARBA" id="ARBA00022603"/>
    </source>
</evidence>
<dbReference type="CDD" id="cd11647">
    <property type="entry name" value="DHP5_DphB"/>
    <property type="match status" value="1"/>
</dbReference>
<dbReference type="EMBL" id="AHGT01000055">
    <property type="protein sequence ID" value="ESU36148.1"/>
    <property type="molecule type" value="Genomic_DNA"/>
</dbReference>
<comment type="caution">
    <text evidence="11">The sequence shown here is derived from an EMBL/GenBank/DDBJ whole genome shotgun (WGS) entry which is preliminary data.</text>
</comment>
<gene>
    <name evidence="11" type="ORF">DHA2_28666</name>
</gene>
<evidence type="ECO:0000256" key="3">
    <source>
        <dbReference type="ARBA" id="ARBA00006729"/>
    </source>
</evidence>
<evidence type="ECO:0000259" key="10">
    <source>
        <dbReference type="Pfam" id="PF00590"/>
    </source>
</evidence>
<dbReference type="Pfam" id="PF00590">
    <property type="entry name" value="TP_methylase"/>
    <property type="match status" value="1"/>
</dbReference>
<dbReference type="VEuPathDB" id="GiardiaDB:GL50581_425"/>
<dbReference type="EC" id="2.1.1.314" evidence="4"/>
<comment type="function">
    <text evidence="1">S-adenosyl-L-methionine-dependent methyltransferase that catalyzes four methylations of the modified target histidine residue in translation elongation factor 2 (EF-2), to form an intermediate called diphthine methyl ester. The four successive methylation reactions represent the second step of diphthamide biosynthesis.</text>
</comment>
<proteinExistence type="inferred from homology"/>
<dbReference type="UniPathway" id="UPA00559"/>
<dbReference type="InterPro" id="IPR000878">
    <property type="entry name" value="4pyrrol_Mease"/>
</dbReference>
<evidence type="ECO:0000256" key="1">
    <source>
        <dbReference type="ARBA" id="ARBA00004006"/>
    </source>
</evidence>
<evidence type="ECO:0000256" key="4">
    <source>
        <dbReference type="ARBA" id="ARBA00011927"/>
    </source>
</evidence>
<dbReference type="VEuPathDB" id="GiardiaDB:GL50803_0028666"/>
<comment type="catalytic activity">
    <reaction evidence="8">
        <text>2-[(3S)-amino-3-carboxypropyl]-L-histidyl-[translation elongation factor 2] + 4 S-adenosyl-L-methionine = diphthine methyl ester-[translation elongation factor 2] + 4 S-adenosyl-L-homocysteine + 3 H(+)</text>
        <dbReference type="Rhea" id="RHEA:42652"/>
        <dbReference type="Rhea" id="RHEA-COMP:9749"/>
        <dbReference type="Rhea" id="RHEA-COMP:10173"/>
        <dbReference type="ChEBI" id="CHEBI:15378"/>
        <dbReference type="ChEBI" id="CHEBI:57856"/>
        <dbReference type="ChEBI" id="CHEBI:59789"/>
        <dbReference type="ChEBI" id="CHEBI:73995"/>
        <dbReference type="ChEBI" id="CHEBI:79005"/>
        <dbReference type="EC" id="2.1.1.314"/>
    </reaction>
</comment>
<dbReference type="InterPro" id="IPR014777">
    <property type="entry name" value="4pyrrole_Mease_sub1"/>
</dbReference>
<evidence type="ECO:0000256" key="8">
    <source>
        <dbReference type="ARBA" id="ARBA00048752"/>
    </source>
</evidence>
<dbReference type="NCBIfam" id="TIGR00522">
    <property type="entry name" value="dph5"/>
    <property type="match status" value="1"/>
</dbReference>
<reference evidence="12" key="1">
    <citation type="submission" date="2012-02" db="EMBL/GenBank/DDBJ databases">
        <title>Genome sequencing of Giardia lamblia Genotypes A2 and B isolates (DH and GS) and comparative analysis with the genomes of Genotypes A1 and E (WB and Pig).</title>
        <authorList>
            <person name="Adam R."/>
            <person name="Dahlstrom E."/>
            <person name="Martens C."/>
            <person name="Bruno D."/>
            <person name="Barbian K."/>
            <person name="Porcella S.F."/>
            <person name="Nash T."/>
        </authorList>
    </citation>
    <scope>NUCLEOTIDE SEQUENCE</scope>
    <source>
        <strain evidence="12">DH</strain>
    </source>
</reference>